<evidence type="ECO:0000313" key="2">
    <source>
        <dbReference type="Proteomes" id="UP001054837"/>
    </source>
</evidence>
<name>A0AAV4Q620_9ARAC</name>
<dbReference type="AlphaFoldDB" id="A0AAV4Q620"/>
<organism evidence="1 2">
    <name type="scientific">Caerostris darwini</name>
    <dbReference type="NCBI Taxonomy" id="1538125"/>
    <lineage>
        <taxon>Eukaryota</taxon>
        <taxon>Metazoa</taxon>
        <taxon>Ecdysozoa</taxon>
        <taxon>Arthropoda</taxon>
        <taxon>Chelicerata</taxon>
        <taxon>Arachnida</taxon>
        <taxon>Araneae</taxon>
        <taxon>Araneomorphae</taxon>
        <taxon>Entelegynae</taxon>
        <taxon>Araneoidea</taxon>
        <taxon>Araneidae</taxon>
        <taxon>Caerostris</taxon>
    </lineage>
</organism>
<dbReference type="EMBL" id="BPLQ01003810">
    <property type="protein sequence ID" value="GIY03440.1"/>
    <property type="molecule type" value="Genomic_DNA"/>
</dbReference>
<reference evidence="1 2" key="1">
    <citation type="submission" date="2021-06" db="EMBL/GenBank/DDBJ databases">
        <title>Caerostris darwini draft genome.</title>
        <authorList>
            <person name="Kono N."/>
            <person name="Arakawa K."/>
        </authorList>
    </citation>
    <scope>NUCLEOTIDE SEQUENCE [LARGE SCALE GENOMIC DNA]</scope>
</reference>
<sequence length="91" mass="10970">MKEKFDEISIECDKKVGQFFKMRKEFEKTFGQIKSTNDICRKELNEYQIRVVVERDILKRELEKVQNENDVLLVKHIVKAQQMRNEDIYSG</sequence>
<proteinExistence type="predicted"/>
<keyword evidence="2" id="KW-1185">Reference proteome</keyword>
<dbReference type="Proteomes" id="UP001054837">
    <property type="component" value="Unassembled WGS sequence"/>
</dbReference>
<gene>
    <name evidence="1" type="primary">RABEP1</name>
    <name evidence="1" type="ORF">CDAR_28631</name>
</gene>
<accession>A0AAV4Q620</accession>
<evidence type="ECO:0000313" key="1">
    <source>
        <dbReference type="EMBL" id="GIY03440.1"/>
    </source>
</evidence>
<comment type="caution">
    <text evidence="1">The sequence shown here is derived from an EMBL/GenBank/DDBJ whole genome shotgun (WGS) entry which is preliminary data.</text>
</comment>
<protein>
    <submittedName>
        <fullName evidence="1">Rab GTPase-binding effector protein 1</fullName>
    </submittedName>
</protein>